<evidence type="ECO:0000256" key="1">
    <source>
        <dbReference type="SAM" id="MobiDB-lite"/>
    </source>
</evidence>
<organism evidence="2 3">
    <name type="scientific">Hibiscus sabdariffa</name>
    <name type="common">roselle</name>
    <dbReference type="NCBI Taxonomy" id="183260"/>
    <lineage>
        <taxon>Eukaryota</taxon>
        <taxon>Viridiplantae</taxon>
        <taxon>Streptophyta</taxon>
        <taxon>Embryophyta</taxon>
        <taxon>Tracheophyta</taxon>
        <taxon>Spermatophyta</taxon>
        <taxon>Magnoliopsida</taxon>
        <taxon>eudicotyledons</taxon>
        <taxon>Gunneridae</taxon>
        <taxon>Pentapetalae</taxon>
        <taxon>rosids</taxon>
        <taxon>malvids</taxon>
        <taxon>Malvales</taxon>
        <taxon>Malvaceae</taxon>
        <taxon>Malvoideae</taxon>
        <taxon>Hibiscus</taxon>
    </lineage>
</organism>
<protein>
    <submittedName>
        <fullName evidence="2">Uncharacterized protein</fullName>
    </submittedName>
</protein>
<evidence type="ECO:0000313" key="3">
    <source>
        <dbReference type="Proteomes" id="UP001396334"/>
    </source>
</evidence>
<name>A0ABR2TZI5_9ROSI</name>
<accession>A0ABR2TZI5</accession>
<keyword evidence="3" id="KW-1185">Reference proteome</keyword>
<gene>
    <name evidence="2" type="ORF">V6N11_071196</name>
</gene>
<dbReference type="Proteomes" id="UP001396334">
    <property type="component" value="Unassembled WGS sequence"/>
</dbReference>
<comment type="caution">
    <text evidence="2">The sequence shown here is derived from an EMBL/GenBank/DDBJ whole genome shotgun (WGS) entry which is preliminary data.</text>
</comment>
<proteinExistence type="predicted"/>
<dbReference type="EMBL" id="JBBPBN010000003">
    <property type="protein sequence ID" value="KAK9042841.1"/>
    <property type="molecule type" value="Genomic_DNA"/>
</dbReference>
<evidence type="ECO:0000313" key="2">
    <source>
        <dbReference type="EMBL" id="KAK9042841.1"/>
    </source>
</evidence>
<sequence>MVPKRQAMDGSASCRFLSFSGIQSGRKPSASPTRLSVDNGIGKNGQLAEQELKAVSSSTLSSSPEHVYKKFKTQ</sequence>
<feature type="region of interest" description="Disordered" evidence="1">
    <location>
        <begin position="55"/>
        <end position="74"/>
    </location>
</feature>
<reference evidence="2 3" key="1">
    <citation type="journal article" date="2024" name="G3 (Bethesda)">
        <title>Genome assembly of Hibiscus sabdariffa L. provides insights into metabolisms of medicinal natural products.</title>
        <authorList>
            <person name="Kim T."/>
        </authorList>
    </citation>
    <scope>NUCLEOTIDE SEQUENCE [LARGE SCALE GENOMIC DNA]</scope>
    <source>
        <strain evidence="2">TK-2024</strain>
        <tissue evidence="2">Old leaves</tissue>
    </source>
</reference>
<feature type="region of interest" description="Disordered" evidence="1">
    <location>
        <begin position="22"/>
        <end position="41"/>
    </location>
</feature>